<dbReference type="InterPro" id="IPR011051">
    <property type="entry name" value="RmlC_Cupin_sf"/>
</dbReference>
<evidence type="ECO:0000313" key="4">
    <source>
        <dbReference type="Proteomes" id="UP000199473"/>
    </source>
</evidence>
<dbReference type="RefSeq" id="WP_092963143.1">
    <property type="nucleotide sequence ID" value="NZ_FOSQ01000020.1"/>
</dbReference>
<evidence type="ECO:0000259" key="2">
    <source>
        <dbReference type="Pfam" id="PF07883"/>
    </source>
</evidence>
<feature type="domain" description="Cupin type-2" evidence="2">
    <location>
        <begin position="49"/>
        <end position="115"/>
    </location>
</feature>
<sequence>MSVATDAVLRELAEVLWEESPGHHGGALSKILVAAGEGGSRVIDYRISSYEPRAHVALHAHDAKEQIYHFIEGEGLLTIGDRKVIVRKNSYVFIPPTVPHALHNTGLGNLVFLVITAPVVVA</sequence>
<organism evidence="3 4">
    <name type="scientific">Falsiroseomonas stagni DSM 19981</name>
    <dbReference type="NCBI Taxonomy" id="1123062"/>
    <lineage>
        <taxon>Bacteria</taxon>
        <taxon>Pseudomonadati</taxon>
        <taxon>Pseudomonadota</taxon>
        <taxon>Alphaproteobacteria</taxon>
        <taxon>Acetobacterales</taxon>
        <taxon>Roseomonadaceae</taxon>
        <taxon>Falsiroseomonas</taxon>
    </lineage>
</organism>
<dbReference type="EMBL" id="FOSQ01000020">
    <property type="protein sequence ID" value="SFL10114.1"/>
    <property type="molecule type" value="Genomic_DNA"/>
</dbReference>
<reference evidence="3 4" key="1">
    <citation type="submission" date="2016-10" db="EMBL/GenBank/DDBJ databases">
        <authorList>
            <person name="de Groot N.N."/>
        </authorList>
    </citation>
    <scope>NUCLEOTIDE SEQUENCE [LARGE SCALE GENOMIC DNA]</scope>
    <source>
        <strain evidence="3 4">DSM 19981</strain>
    </source>
</reference>
<dbReference type="SUPFAM" id="SSF51182">
    <property type="entry name" value="RmlC-like cupins"/>
    <property type="match status" value="1"/>
</dbReference>
<proteinExistence type="predicted"/>
<gene>
    <name evidence="3" type="ORF">SAMN02745775_1203</name>
</gene>
<dbReference type="Gene3D" id="2.60.120.10">
    <property type="entry name" value="Jelly Rolls"/>
    <property type="match status" value="1"/>
</dbReference>
<name>A0A1I4EWS6_9PROT</name>
<protein>
    <submittedName>
        <fullName evidence="3">Cupin domain-containing protein</fullName>
    </submittedName>
</protein>
<dbReference type="InterPro" id="IPR013096">
    <property type="entry name" value="Cupin_2"/>
</dbReference>
<dbReference type="Pfam" id="PF07883">
    <property type="entry name" value="Cupin_2"/>
    <property type="match status" value="1"/>
</dbReference>
<dbReference type="OrthoDB" id="7269829at2"/>
<evidence type="ECO:0000256" key="1">
    <source>
        <dbReference type="ARBA" id="ARBA00022723"/>
    </source>
</evidence>
<keyword evidence="1" id="KW-0479">Metal-binding</keyword>
<dbReference type="PANTHER" id="PTHR35848:SF6">
    <property type="entry name" value="CUPIN TYPE-2 DOMAIN-CONTAINING PROTEIN"/>
    <property type="match status" value="1"/>
</dbReference>
<keyword evidence="4" id="KW-1185">Reference proteome</keyword>
<dbReference type="PANTHER" id="PTHR35848">
    <property type="entry name" value="OXALATE-BINDING PROTEIN"/>
    <property type="match status" value="1"/>
</dbReference>
<evidence type="ECO:0000313" key="3">
    <source>
        <dbReference type="EMBL" id="SFL10114.1"/>
    </source>
</evidence>
<dbReference type="InterPro" id="IPR051610">
    <property type="entry name" value="GPI/OXD"/>
</dbReference>
<dbReference type="InterPro" id="IPR014710">
    <property type="entry name" value="RmlC-like_jellyroll"/>
</dbReference>
<dbReference type="Proteomes" id="UP000199473">
    <property type="component" value="Unassembled WGS sequence"/>
</dbReference>
<accession>A0A1I4EWS6</accession>
<dbReference type="STRING" id="1123062.SAMN02745775_1203"/>
<dbReference type="GO" id="GO:0046872">
    <property type="term" value="F:metal ion binding"/>
    <property type="evidence" value="ECO:0007669"/>
    <property type="project" value="UniProtKB-KW"/>
</dbReference>
<dbReference type="AlphaFoldDB" id="A0A1I4EWS6"/>